<sequence length="172" mass="19595">MQVKAVIIFFSRAGENYINGKKQMITTGNTAILAGKIQQQLNLPVYELTPQIPYSMQYDEVVQKTEEERQQFAQVDYEELLLELEEQVETIFLGFPNWWGTYPRVIAAFLAANNWENKTIYPFCTHEGSAFGSSIEDLEKSCPGAEIKLGLAVRGSRVEQSDTAVKNWLKTY</sequence>
<dbReference type="PANTHER" id="PTHR39201">
    <property type="entry name" value="EXPORTED PROTEIN-RELATED"/>
    <property type="match status" value="1"/>
</dbReference>
<dbReference type="Pfam" id="PF12682">
    <property type="entry name" value="Flavodoxin_4"/>
    <property type="match status" value="1"/>
</dbReference>
<name>A0ABU3F914_9ENTE</name>
<evidence type="ECO:0000313" key="3">
    <source>
        <dbReference type="Proteomes" id="UP001181046"/>
    </source>
</evidence>
<dbReference type="Proteomes" id="UP001181046">
    <property type="component" value="Unassembled WGS sequence"/>
</dbReference>
<keyword evidence="3" id="KW-1185">Reference proteome</keyword>
<dbReference type="PANTHER" id="PTHR39201:SF1">
    <property type="entry name" value="FLAVODOXIN-LIKE DOMAIN-CONTAINING PROTEIN"/>
    <property type="match status" value="1"/>
</dbReference>
<dbReference type="InterPro" id="IPR008254">
    <property type="entry name" value="Flavodoxin/NO_synth"/>
</dbReference>
<dbReference type="RefSeq" id="WP_311829679.1">
    <property type="nucleotide sequence ID" value="NZ_JARQAJ010000002.1"/>
</dbReference>
<dbReference type="Gene3D" id="3.40.50.360">
    <property type="match status" value="1"/>
</dbReference>
<proteinExistence type="predicted"/>
<dbReference type="EMBL" id="JARQAJ010000002">
    <property type="protein sequence ID" value="MDT2759159.1"/>
    <property type="molecule type" value="Genomic_DNA"/>
</dbReference>
<comment type="caution">
    <text evidence="2">The sequence shown here is derived from an EMBL/GenBank/DDBJ whole genome shotgun (WGS) entry which is preliminary data.</text>
</comment>
<evidence type="ECO:0000259" key="1">
    <source>
        <dbReference type="Pfam" id="PF12682"/>
    </source>
</evidence>
<accession>A0ABU3F914</accession>
<evidence type="ECO:0000313" key="2">
    <source>
        <dbReference type="EMBL" id="MDT2759159.1"/>
    </source>
</evidence>
<dbReference type="SUPFAM" id="SSF52218">
    <property type="entry name" value="Flavoproteins"/>
    <property type="match status" value="1"/>
</dbReference>
<gene>
    <name evidence="2" type="ORF">P7H27_05220</name>
</gene>
<organism evidence="2 3">
    <name type="scientific">Enterococcus xiangfangensis</name>
    <dbReference type="NCBI Taxonomy" id="1296537"/>
    <lineage>
        <taxon>Bacteria</taxon>
        <taxon>Bacillati</taxon>
        <taxon>Bacillota</taxon>
        <taxon>Bacilli</taxon>
        <taxon>Lactobacillales</taxon>
        <taxon>Enterococcaceae</taxon>
        <taxon>Enterococcus</taxon>
    </lineage>
</organism>
<dbReference type="InterPro" id="IPR029039">
    <property type="entry name" value="Flavoprotein-like_sf"/>
</dbReference>
<reference evidence="2" key="1">
    <citation type="submission" date="2023-03" db="EMBL/GenBank/DDBJ databases">
        <authorList>
            <person name="Shen W."/>
            <person name="Cai J."/>
        </authorList>
    </citation>
    <scope>NUCLEOTIDE SEQUENCE</scope>
    <source>
        <strain evidence="2">P66-3</strain>
    </source>
</reference>
<protein>
    <submittedName>
        <fullName evidence="2">Flavodoxin</fullName>
    </submittedName>
</protein>
<feature type="domain" description="Flavodoxin-like" evidence="1">
    <location>
        <begin position="26"/>
        <end position="171"/>
    </location>
</feature>